<evidence type="ECO:0000313" key="1">
    <source>
        <dbReference type="EMBL" id="GHG41640.1"/>
    </source>
</evidence>
<protein>
    <submittedName>
        <fullName evidence="1">Uncharacterized protein</fullName>
    </submittedName>
</protein>
<gene>
    <name evidence="1" type="ORF">GCM10017567_74020</name>
</gene>
<dbReference type="Proteomes" id="UP000649955">
    <property type="component" value="Unassembled WGS sequence"/>
</dbReference>
<dbReference type="EMBL" id="BNAW01000051">
    <property type="protein sequence ID" value="GHG41640.1"/>
    <property type="molecule type" value="Genomic_DNA"/>
</dbReference>
<name>A0ABQ3KPR2_9PSEU</name>
<comment type="caution">
    <text evidence="1">The sequence shown here is derived from an EMBL/GenBank/DDBJ whole genome shotgun (WGS) entry which is preliminary data.</text>
</comment>
<evidence type="ECO:0000313" key="2">
    <source>
        <dbReference type="Proteomes" id="UP000649955"/>
    </source>
</evidence>
<reference evidence="2" key="1">
    <citation type="journal article" date="2019" name="Int. J. Syst. Evol. Microbiol.">
        <title>The Global Catalogue of Microorganisms (GCM) 10K type strain sequencing project: providing services to taxonomists for standard genome sequencing and annotation.</title>
        <authorList>
            <consortium name="The Broad Institute Genomics Platform"/>
            <consortium name="The Broad Institute Genome Sequencing Center for Infectious Disease"/>
            <person name="Wu L."/>
            <person name="Ma J."/>
        </authorList>
    </citation>
    <scope>NUCLEOTIDE SEQUENCE [LARGE SCALE GENOMIC DNA]</scope>
    <source>
        <strain evidence="2">CGMCC 4.7680</strain>
    </source>
</reference>
<proteinExistence type="predicted"/>
<organism evidence="1 2">
    <name type="scientific">Amycolatopsis bullii</name>
    <dbReference type="NCBI Taxonomy" id="941987"/>
    <lineage>
        <taxon>Bacteria</taxon>
        <taxon>Bacillati</taxon>
        <taxon>Actinomycetota</taxon>
        <taxon>Actinomycetes</taxon>
        <taxon>Pseudonocardiales</taxon>
        <taxon>Pseudonocardiaceae</taxon>
        <taxon>Amycolatopsis</taxon>
    </lineage>
</organism>
<keyword evidence="2" id="KW-1185">Reference proteome</keyword>
<accession>A0ABQ3KPR2</accession>
<sequence>MDERKRVSVTAVAAAVSRAKARLRSDFRMLHLALRGRDCPDLPPEVRDWQCDAPFRPR</sequence>